<dbReference type="InParanoid" id="L2GND1"/>
<reference evidence="6" key="1">
    <citation type="submission" date="2011-05" db="EMBL/GenBank/DDBJ databases">
        <title>The genome sequence of Vittaforma corneae strain ATCC 50505.</title>
        <authorList>
            <consortium name="The Broad Institute Genome Sequencing Platform"/>
            <person name="Cuomo C."/>
            <person name="Didier E."/>
            <person name="Bowers L."/>
            <person name="Young S.K."/>
            <person name="Zeng Q."/>
            <person name="Gargeya S."/>
            <person name="Fitzgerald M."/>
            <person name="Haas B."/>
            <person name="Abouelleil A."/>
            <person name="Alvarado L."/>
            <person name="Arachchi H.M."/>
            <person name="Berlin A."/>
            <person name="Chapman S.B."/>
            <person name="Gearin G."/>
            <person name="Goldberg J."/>
            <person name="Griggs A."/>
            <person name="Gujja S."/>
            <person name="Hansen M."/>
            <person name="Heiman D."/>
            <person name="Howarth C."/>
            <person name="Larimer J."/>
            <person name="Lui A."/>
            <person name="MacDonald P.J.P."/>
            <person name="McCowen C."/>
            <person name="Montmayeur A."/>
            <person name="Murphy C."/>
            <person name="Neiman D."/>
            <person name="Pearson M."/>
            <person name="Priest M."/>
            <person name="Roberts A."/>
            <person name="Saif S."/>
            <person name="Shea T."/>
            <person name="Sisk P."/>
            <person name="Stolte C."/>
            <person name="Sykes S."/>
            <person name="Wortman J."/>
            <person name="Nusbaum C."/>
            <person name="Birren B."/>
        </authorList>
    </citation>
    <scope>NUCLEOTIDE SEQUENCE [LARGE SCALE GENOMIC DNA]</scope>
    <source>
        <strain evidence="6">ATCC 50505</strain>
    </source>
</reference>
<keyword evidence="6" id="KW-1185">Reference proteome</keyword>
<dbReference type="Pfam" id="PF00069">
    <property type="entry name" value="Pkinase"/>
    <property type="match status" value="1"/>
</dbReference>
<organism evidence="5 6">
    <name type="scientific">Vittaforma corneae (strain ATCC 50505)</name>
    <name type="common">Microsporidian parasite</name>
    <name type="synonym">Nosema corneum</name>
    <dbReference type="NCBI Taxonomy" id="993615"/>
    <lineage>
        <taxon>Eukaryota</taxon>
        <taxon>Fungi</taxon>
        <taxon>Fungi incertae sedis</taxon>
        <taxon>Microsporidia</taxon>
        <taxon>Nosematidae</taxon>
        <taxon>Vittaforma</taxon>
    </lineage>
</organism>
<dbReference type="Proteomes" id="UP000011082">
    <property type="component" value="Unassembled WGS sequence"/>
</dbReference>
<accession>L2GND1</accession>
<dbReference type="STRING" id="993615.L2GND1"/>
<dbReference type="PROSITE" id="PS50011">
    <property type="entry name" value="PROTEIN_KINASE_DOM"/>
    <property type="match status" value="1"/>
</dbReference>
<dbReference type="PANTHER" id="PTHR24055">
    <property type="entry name" value="MITOGEN-ACTIVATED PROTEIN KINASE"/>
    <property type="match status" value="1"/>
</dbReference>
<dbReference type="InterPro" id="IPR050117">
    <property type="entry name" value="MAPK"/>
</dbReference>
<dbReference type="GO" id="GO:0005524">
    <property type="term" value="F:ATP binding"/>
    <property type="evidence" value="ECO:0007669"/>
    <property type="project" value="UniProtKB-KW"/>
</dbReference>
<dbReference type="PROSITE" id="PS00108">
    <property type="entry name" value="PROTEIN_KINASE_ST"/>
    <property type="match status" value="1"/>
</dbReference>
<keyword evidence="5" id="KW-0808">Transferase</keyword>
<keyword evidence="2" id="KW-0547">Nucleotide-binding</keyword>
<dbReference type="EMBL" id="JH370132">
    <property type="protein sequence ID" value="ELA42346.1"/>
    <property type="molecule type" value="Genomic_DNA"/>
</dbReference>
<dbReference type="Gene3D" id="1.10.510.10">
    <property type="entry name" value="Transferase(Phosphotransferase) domain 1"/>
    <property type="match status" value="1"/>
</dbReference>
<dbReference type="VEuPathDB" id="MicrosporidiaDB:VICG_00444"/>
<proteinExistence type="predicted"/>
<dbReference type="InterPro" id="IPR008271">
    <property type="entry name" value="Ser/Thr_kinase_AS"/>
</dbReference>
<feature type="domain" description="Protein kinase" evidence="4">
    <location>
        <begin position="6"/>
        <end position="275"/>
    </location>
</feature>
<evidence type="ECO:0000256" key="1">
    <source>
        <dbReference type="ARBA" id="ARBA00022527"/>
    </source>
</evidence>
<dbReference type="Gene3D" id="3.30.200.20">
    <property type="entry name" value="Phosphorylase Kinase, domain 1"/>
    <property type="match status" value="1"/>
</dbReference>
<name>L2GND1_VITCO</name>
<dbReference type="GeneID" id="19881162"/>
<protein>
    <submittedName>
        <fullName evidence="5">CMGC protein kinase</fullName>
    </submittedName>
</protein>
<dbReference type="SMART" id="SM00220">
    <property type="entry name" value="S_TKc"/>
    <property type="match status" value="1"/>
</dbReference>
<evidence type="ECO:0000256" key="3">
    <source>
        <dbReference type="ARBA" id="ARBA00022840"/>
    </source>
</evidence>
<dbReference type="GO" id="GO:0004674">
    <property type="term" value="F:protein serine/threonine kinase activity"/>
    <property type="evidence" value="ECO:0007669"/>
    <property type="project" value="UniProtKB-KW"/>
</dbReference>
<dbReference type="HOGENOM" id="CLU_000288_63_44_1"/>
<keyword evidence="3" id="KW-0067">ATP-binding</keyword>
<keyword evidence="1" id="KW-0723">Serine/threonine-protein kinase</keyword>
<evidence type="ECO:0000259" key="4">
    <source>
        <dbReference type="PROSITE" id="PS50011"/>
    </source>
</evidence>
<dbReference type="RefSeq" id="XP_007603897.1">
    <property type="nucleotide sequence ID" value="XM_007603835.1"/>
</dbReference>
<evidence type="ECO:0000313" key="6">
    <source>
        <dbReference type="Proteomes" id="UP000011082"/>
    </source>
</evidence>
<dbReference type="SUPFAM" id="SSF56112">
    <property type="entry name" value="Protein kinase-like (PK-like)"/>
    <property type="match status" value="1"/>
</dbReference>
<dbReference type="AlphaFoldDB" id="L2GND1"/>
<dbReference type="OrthoDB" id="204883at2759"/>
<dbReference type="InterPro" id="IPR000719">
    <property type="entry name" value="Prot_kinase_dom"/>
</dbReference>
<evidence type="ECO:0000313" key="5">
    <source>
        <dbReference type="EMBL" id="ELA42346.1"/>
    </source>
</evidence>
<evidence type="ECO:0000256" key="2">
    <source>
        <dbReference type="ARBA" id="ARBA00022741"/>
    </source>
</evidence>
<gene>
    <name evidence="5" type="ORF">VICG_00444</name>
</gene>
<dbReference type="InterPro" id="IPR011009">
    <property type="entry name" value="Kinase-like_dom_sf"/>
</dbReference>
<keyword evidence="5" id="KW-0418">Kinase</keyword>
<sequence length="277" mass="32202">MKSKRIKVLQLLHQGNNSKTVLGMISRKKCVVKKYYTRNSLEFLREKEILGSLNHPSILRLFYIGKTRTLATDFVGETLRSLISRKNIGTEELAKFSMQILNALEYIHSKGIVHFDIKPENIVICGDILKIIDFDSAKYEHEIIKINNFTNTYTSLEYLVGLKTAHSFKDIWSFGCIFYEMVCYECLFKNGNAFKLVAEILQTFGSPDKSAYSDLQIKHLDFVNVFGITQKTQFHEKFSKISQKYHQILAEVFKMNPHERISAKRLKKDITKCFIFQ</sequence>